<name>A0A401W9U5_STREY</name>
<gene>
    <name evidence="1" type="ORF">GKJPGBOP_05863</name>
</gene>
<dbReference type="AlphaFoldDB" id="A0A401W9U5"/>
<comment type="caution">
    <text evidence="1">The sequence shown here is derived from an EMBL/GenBank/DDBJ whole genome shotgun (WGS) entry which is preliminary data.</text>
</comment>
<accession>A0A401W9U5</accession>
<proteinExistence type="predicted"/>
<sequence>MSATTGGAIKAYLESLGSGVPVFRDGPRDGQAEPYIVVQEAVSVGLDGRANGDFGDPSAEINVTEVATVDLVQRARTKTGARTAKNAERYGLAESLAHALHGCRLPAHPAPVHAVRVRDMDRFPISDNRIRVSITVEIRRGLLSAEVTPA</sequence>
<organism evidence="1 2">
    <name type="scientific">Streptomyces paromomycinus</name>
    <name type="common">Streptomyces rimosus subsp. paromomycinus</name>
    <dbReference type="NCBI Taxonomy" id="92743"/>
    <lineage>
        <taxon>Bacteria</taxon>
        <taxon>Bacillati</taxon>
        <taxon>Actinomycetota</taxon>
        <taxon>Actinomycetes</taxon>
        <taxon>Kitasatosporales</taxon>
        <taxon>Streptomycetaceae</taxon>
        <taxon>Streptomyces</taxon>
    </lineage>
</organism>
<keyword evidence="2" id="KW-1185">Reference proteome</keyword>
<dbReference type="EMBL" id="BHZD01000001">
    <property type="protein sequence ID" value="GCD46116.1"/>
    <property type="molecule type" value="Genomic_DNA"/>
</dbReference>
<reference evidence="1 2" key="1">
    <citation type="submission" date="2018-11" db="EMBL/GenBank/DDBJ databases">
        <title>Whole genome sequence of Streptomyces paromomycinus NBRC 15454(T).</title>
        <authorList>
            <person name="Komaki H."/>
            <person name="Tamura T."/>
        </authorList>
    </citation>
    <scope>NUCLEOTIDE SEQUENCE [LARGE SCALE GENOMIC DNA]</scope>
    <source>
        <strain evidence="1 2">NBRC 15454</strain>
    </source>
</reference>
<dbReference type="Proteomes" id="UP000286746">
    <property type="component" value="Unassembled WGS sequence"/>
</dbReference>
<evidence type="ECO:0000313" key="2">
    <source>
        <dbReference type="Proteomes" id="UP000286746"/>
    </source>
</evidence>
<dbReference type="RefSeq" id="WP_125056554.1">
    <property type="nucleotide sequence ID" value="NZ_BHZD01000001.1"/>
</dbReference>
<protein>
    <submittedName>
        <fullName evidence="1">Uncharacterized protein</fullName>
    </submittedName>
</protein>
<evidence type="ECO:0000313" key="1">
    <source>
        <dbReference type="EMBL" id="GCD46116.1"/>
    </source>
</evidence>